<dbReference type="OrthoDB" id="2422225at2759"/>
<evidence type="ECO:0008006" key="3">
    <source>
        <dbReference type="Google" id="ProtNLM"/>
    </source>
</evidence>
<accession>A0A4Y7SGS8</accession>
<proteinExistence type="predicted"/>
<gene>
    <name evidence="1" type="ORF">FA13DRAFT_1757653</name>
</gene>
<dbReference type="STRING" id="71717.A0A4Y7SGS8"/>
<protein>
    <recommendedName>
        <fullName evidence="3">MULE transposase domain-containing protein</fullName>
    </recommendedName>
</protein>
<evidence type="ECO:0000313" key="2">
    <source>
        <dbReference type="Proteomes" id="UP000298030"/>
    </source>
</evidence>
<name>A0A4Y7SGS8_COPMI</name>
<dbReference type="AlphaFoldDB" id="A0A4Y7SGS8"/>
<dbReference type="EMBL" id="QPFP01000122">
    <property type="protein sequence ID" value="TEB21107.1"/>
    <property type="molecule type" value="Genomic_DNA"/>
</dbReference>
<reference evidence="1 2" key="1">
    <citation type="journal article" date="2019" name="Nat. Ecol. Evol.">
        <title>Megaphylogeny resolves global patterns of mushroom evolution.</title>
        <authorList>
            <person name="Varga T."/>
            <person name="Krizsan K."/>
            <person name="Foldi C."/>
            <person name="Dima B."/>
            <person name="Sanchez-Garcia M."/>
            <person name="Sanchez-Ramirez S."/>
            <person name="Szollosi G.J."/>
            <person name="Szarkandi J.G."/>
            <person name="Papp V."/>
            <person name="Albert L."/>
            <person name="Andreopoulos W."/>
            <person name="Angelini C."/>
            <person name="Antonin V."/>
            <person name="Barry K.W."/>
            <person name="Bougher N.L."/>
            <person name="Buchanan P."/>
            <person name="Buyck B."/>
            <person name="Bense V."/>
            <person name="Catcheside P."/>
            <person name="Chovatia M."/>
            <person name="Cooper J."/>
            <person name="Damon W."/>
            <person name="Desjardin D."/>
            <person name="Finy P."/>
            <person name="Geml J."/>
            <person name="Haridas S."/>
            <person name="Hughes K."/>
            <person name="Justo A."/>
            <person name="Karasinski D."/>
            <person name="Kautmanova I."/>
            <person name="Kiss B."/>
            <person name="Kocsube S."/>
            <person name="Kotiranta H."/>
            <person name="LaButti K.M."/>
            <person name="Lechner B.E."/>
            <person name="Liimatainen K."/>
            <person name="Lipzen A."/>
            <person name="Lukacs Z."/>
            <person name="Mihaltcheva S."/>
            <person name="Morgado L.N."/>
            <person name="Niskanen T."/>
            <person name="Noordeloos M.E."/>
            <person name="Ohm R.A."/>
            <person name="Ortiz-Santana B."/>
            <person name="Ovrebo C."/>
            <person name="Racz N."/>
            <person name="Riley R."/>
            <person name="Savchenko A."/>
            <person name="Shiryaev A."/>
            <person name="Soop K."/>
            <person name="Spirin V."/>
            <person name="Szebenyi C."/>
            <person name="Tomsovsky M."/>
            <person name="Tulloss R.E."/>
            <person name="Uehling J."/>
            <person name="Grigoriev I.V."/>
            <person name="Vagvolgyi C."/>
            <person name="Papp T."/>
            <person name="Martin F.M."/>
            <person name="Miettinen O."/>
            <person name="Hibbett D.S."/>
            <person name="Nagy L.G."/>
        </authorList>
    </citation>
    <scope>NUCLEOTIDE SEQUENCE [LARGE SCALE GENOMIC DNA]</scope>
    <source>
        <strain evidence="1 2">FP101781</strain>
    </source>
</reference>
<dbReference type="Proteomes" id="UP000298030">
    <property type="component" value="Unassembled WGS sequence"/>
</dbReference>
<comment type="caution">
    <text evidence="1">The sequence shown here is derived from an EMBL/GenBank/DDBJ whole genome shotgun (WGS) entry which is preliminary data.</text>
</comment>
<keyword evidence="2" id="KW-1185">Reference proteome</keyword>
<organism evidence="1 2">
    <name type="scientific">Coprinellus micaceus</name>
    <name type="common">Glistening ink-cap mushroom</name>
    <name type="synonym">Coprinus micaceus</name>
    <dbReference type="NCBI Taxonomy" id="71717"/>
    <lineage>
        <taxon>Eukaryota</taxon>
        <taxon>Fungi</taxon>
        <taxon>Dikarya</taxon>
        <taxon>Basidiomycota</taxon>
        <taxon>Agaricomycotina</taxon>
        <taxon>Agaricomycetes</taxon>
        <taxon>Agaricomycetidae</taxon>
        <taxon>Agaricales</taxon>
        <taxon>Agaricineae</taxon>
        <taxon>Psathyrellaceae</taxon>
        <taxon>Coprinellus</taxon>
    </lineage>
</organism>
<evidence type="ECO:0000313" key="1">
    <source>
        <dbReference type="EMBL" id="TEB21107.1"/>
    </source>
</evidence>
<sequence>MSWENVGCLVWLKMVTTHSAIPDPENKGTKLYPFLVFDEICGIFDHSDACDAEVQMDRNPRVHLHPEVRALALKLVRENTPLPLLQKKMLEWSNQKWPNGRPGDNHFCFWLTHYDSCSLYRTVANEKGIPQRSSAEENLDLWLRKKDLKPPSPLLTESCTHYQPHVHPDTERFELVIITADMKQILLDLTFGFCTGRINLSVFMALNEQGKGEPIGKFLFSARDLAKAVHADYNTELCTHFTGFFKEALGTNEDGEKFEIYVAITDNDPCERAALAHHFLDAVLLLCTFHTAQAWHNNLVKALKGLSKDDCTEVRKWLGTMLWSLLHVVSKYDEAHQLYVDEVAYWAKQSWRRNNIAKSQACCAKKFLEYFDSYIRDKDYWFTWSPAGAIEAAQKLGVPVNQITRTNNELESWNGRLKGGCWKPHQHSGRLPRPDYWVLITITEVLPDFFSKLECD</sequence>